<sequence>MQDLPVWPPLHIAKHPQPHPAELRKEEKRGRRNRSLIILLIIIILLLASASTFSLVRVLSPRSSSTSSTSTSATQRDISACLSQYTLNAPIAPTSFPCSTCAPLFSPAPTSPALSTADNSTASALLQFCALADIFAAASTSAQANLTNPGGWLTDTNFCSWAGVGCSSTAGTGVVTSLQLTTPGIPSVLSESIGQLAALETFALAGSGSLPAGPLPSSFAGLVGIKTLNIQDTSLTWNDTTGVTDMHGLQEVVLMQNAKINALPTGLSSSSVQSIVINNQPISSTTLSDIANSASLQVSLQLLDLSSTPLNTTLPSLASFHALTELHLDNTGLEGPLPGAGGFPPSLTVLSMTGNTGLATSDGIGGVCVYAASSSALQTCTLGGTGLSAPSGRCGVCTF</sequence>
<dbReference type="Proteomes" id="UP000076532">
    <property type="component" value="Unassembled WGS sequence"/>
</dbReference>
<evidence type="ECO:0000256" key="2">
    <source>
        <dbReference type="SAM" id="MobiDB-lite"/>
    </source>
</evidence>
<dbReference type="SUPFAM" id="SSF52058">
    <property type="entry name" value="L domain-like"/>
    <property type="match status" value="1"/>
</dbReference>
<dbReference type="OrthoDB" id="676979at2759"/>
<name>A0A166RMV9_9AGAM</name>
<evidence type="ECO:0000313" key="4">
    <source>
        <dbReference type="EMBL" id="KZP28448.1"/>
    </source>
</evidence>
<keyword evidence="5" id="KW-1185">Reference proteome</keyword>
<accession>A0A166RMV9</accession>
<reference evidence="4 5" key="1">
    <citation type="journal article" date="2016" name="Mol. Biol. Evol.">
        <title>Comparative Genomics of Early-Diverging Mushroom-Forming Fungi Provides Insights into the Origins of Lignocellulose Decay Capabilities.</title>
        <authorList>
            <person name="Nagy L.G."/>
            <person name="Riley R."/>
            <person name="Tritt A."/>
            <person name="Adam C."/>
            <person name="Daum C."/>
            <person name="Floudas D."/>
            <person name="Sun H."/>
            <person name="Yadav J.S."/>
            <person name="Pangilinan J."/>
            <person name="Larsson K.H."/>
            <person name="Matsuura K."/>
            <person name="Barry K."/>
            <person name="Labutti K."/>
            <person name="Kuo R."/>
            <person name="Ohm R.A."/>
            <person name="Bhattacharya S.S."/>
            <person name="Shirouzu T."/>
            <person name="Yoshinaga Y."/>
            <person name="Martin F.M."/>
            <person name="Grigoriev I.V."/>
            <person name="Hibbett D.S."/>
        </authorList>
    </citation>
    <scope>NUCLEOTIDE SEQUENCE [LARGE SCALE GENOMIC DNA]</scope>
    <source>
        <strain evidence="4 5">CBS 109695</strain>
    </source>
</reference>
<dbReference type="STRING" id="436010.A0A166RMV9"/>
<organism evidence="4 5">
    <name type="scientific">Athelia psychrophila</name>
    <dbReference type="NCBI Taxonomy" id="1759441"/>
    <lineage>
        <taxon>Eukaryota</taxon>
        <taxon>Fungi</taxon>
        <taxon>Dikarya</taxon>
        <taxon>Basidiomycota</taxon>
        <taxon>Agaricomycotina</taxon>
        <taxon>Agaricomycetes</taxon>
        <taxon>Agaricomycetidae</taxon>
        <taxon>Atheliales</taxon>
        <taxon>Atheliaceae</taxon>
        <taxon>Athelia</taxon>
    </lineage>
</organism>
<keyword evidence="3" id="KW-0812">Transmembrane</keyword>
<dbReference type="PANTHER" id="PTHR48060">
    <property type="entry name" value="DNA DAMAGE-REPAIR/TOLERATION PROTEIN DRT100"/>
    <property type="match status" value="1"/>
</dbReference>
<dbReference type="AlphaFoldDB" id="A0A166RMV9"/>
<protein>
    <submittedName>
        <fullName evidence="4">L domain-like protein</fullName>
    </submittedName>
</protein>
<gene>
    <name evidence="4" type="ORF">FIBSPDRAFT_729083</name>
</gene>
<dbReference type="Gene3D" id="3.80.10.10">
    <property type="entry name" value="Ribonuclease Inhibitor"/>
    <property type="match status" value="1"/>
</dbReference>
<feature type="transmembrane region" description="Helical" evidence="3">
    <location>
        <begin position="36"/>
        <end position="59"/>
    </location>
</feature>
<dbReference type="EMBL" id="KV417503">
    <property type="protein sequence ID" value="KZP28448.1"/>
    <property type="molecule type" value="Genomic_DNA"/>
</dbReference>
<evidence type="ECO:0000256" key="1">
    <source>
        <dbReference type="ARBA" id="ARBA00022729"/>
    </source>
</evidence>
<evidence type="ECO:0000256" key="3">
    <source>
        <dbReference type="SAM" id="Phobius"/>
    </source>
</evidence>
<keyword evidence="3" id="KW-0472">Membrane</keyword>
<keyword evidence="3" id="KW-1133">Transmembrane helix</keyword>
<dbReference type="InterPro" id="IPR053211">
    <property type="entry name" value="DNA_repair-toleration"/>
</dbReference>
<proteinExistence type="predicted"/>
<dbReference type="PANTHER" id="PTHR48060:SF18">
    <property type="entry name" value="PROTEIN KINASE, PLANT-TYPE, PUTATIVE-RELATED"/>
    <property type="match status" value="1"/>
</dbReference>
<evidence type="ECO:0000313" key="5">
    <source>
        <dbReference type="Proteomes" id="UP000076532"/>
    </source>
</evidence>
<dbReference type="InterPro" id="IPR032675">
    <property type="entry name" value="LRR_dom_sf"/>
</dbReference>
<keyword evidence="1" id="KW-0732">Signal</keyword>
<feature type="region of interest" description="Disordered" evidence="2">
    <location>
        <begin position="1"/>
        <end position="28"/>
    </location>
</feature>